<dbReference type="EMBL" id="PZJX01000027">
    <property type="protein sequence ID" value="PTE09907.1"/>
    <property type="molecule type" value="Genomic_DNA"/>
</dbReference>
<keyword evidence="3" id="KW-1185">Reference proteome</keyword>
<protein>
    <submittedName>
        <fullName evidence="2">Uncharacterized protein</fullName>
    </submittedName>
</protein>
<sequence length="263" mass="30190">MTAPDANRQKEAWREIDSIFSDAKNTWVIHYSCESFYDRAEGRSPRVTSIAVRKLSDAQTHSFSIHQIAERQGVAFGEIEQHYDRLERLMLDAFFSFVGSYRNSHFMHWNMRDANYGFAAIEHRYTVLEGSPVVIDDERKHDLSRIIINIYGKGYISHPRMESLIEKNQIRPLDFMTGAQEAAAFEERNFSGLHQSTLRKVDILANLATLVKDRSLKTNTTRWEMHGGRIRTSVSWVLENKLVAFFASIASIVGLGLAIYALK</sequence>
<name>A0A2T4IW85_9HYPH</name>
<keyword evidence="1" id="KW-1133">Transmembrane helix</keyword>
<evidence type="ECO:0000313" key="2">
    <source>
        <dbReference type="EMBL" id="PTE09907.1"/>
    </source>
</evidence>
<dbReference type="RefSeq" id="WP_107649841.1">
    <property type="nucleotide sequence ID" value="NZ_PZJX01000027.1"/>
</dbReference>
<keyword evidence="1" id="KW-0812">Transmembrane</keyword>
<dbReference type="AlphaFoldDB" id="A0A2T4IW85"/>
<dbReference type="Proteomes" id="UP000240259">
    <property type="component" value="Unassembled WGS sequence"/>
</dbReference>
<keyword evidence="1" id="KW-0472">Membrane</keyword>
<dbReference type="OrthoDB" id="7889003at2"/>
<comment type="caution">
    <text evidence="2">The sequence shown here is derived from an EMBL/GenBank/DDBJ whole genome shotgun (WGS) entry which is preliminary data.</text>
</comment>
<organism evidence="2 3">
    <name type="scientific">Mesorhizobium helmanticense</name>
    <dbReference type="NCBI Taxonomy" id="1776423"/>
    <lineage>
        <taxon>Bacteria</taxon>
        <taxon>Pseudomonadati</taxon>
        <taxon>Pseudomonadota</taxon>
        <taxon>Alphaproteobacteria</taxon>
        <taxon>Hyphomicrobiales</taxon>
        <taxon>Phyllobacteriaceae</taxon>
        <taxon>Mesorhizobium</taxon>
    </lineage>
</organism>
<proteinExistence type="predicted"/>
<gene>
    <name evidence="2" type="ORF">C9427_14695</name>
</gene>
<accession>A0A2T4IW85</accession>
<evidence type="ECO:0000256" key="1">
    <source>
        <dbReference type="SAM" id="Phobius"/>
    </source>
</evidence>
<evidence type="ECO:0000313" key="3">
    <source>
        <dbReference type="Proteomes" id="UP000240259"/>
    </source>
</evidence>
<reference evidence="2 3" key="1">
    <citation type="submission" date="2018-03" db="EMBL/GenBank/DDBJ databases">
        <title>Genome sequence of the symbiotic type strain Mesorhizobium helmanticense CSLC115NT isolated from Lotus corniculatus nodules.</title>
        <authorList>
            <person name="Sannazzaro A.I."/>
            <person name="Torres Tejerizo G.A."/>
            <person name="Dip D."/>
            <person name="Caballero M."/>
            <person name="Pistorio M."/>
            <person name="Estrella M.J."/>
        </authorList>
    </citation>
    <scope>NUCLEOTIDE SEQUENCE [LARGE SCALE GENOMIC DNA]</scope>
    <source>
        <strain evidence="2 3">CSLC115N</strain>
    </source>
</reference>
<feature type="transmembrane region" description="Helical" evidence="1">
    <location>
        <begin position="242"/>
        <end position="262"/>
    </location>
</feature>